<evidence type="ECO:0000259" key="4">
    <source>
        <dbReference type="PROSITE" id="PS01124"/>
    </source>
</evidence>
<organism evidence="5 6">
    <name type="scientific">Pararcticibacter amylolyticus</name>
    <dbReference type="NCBI Taxonomy" id="2173175"/>
    <lineage>
        <taxon>Bacteria</taxon>
        <taxon>Pseudomonadati</taxon>
        <taxon>Bacteroidota</taxon>
        <taxon>Sphingobacteriia</taxon>
        <taxon>Sphingobacteriales</taxon>
        <taxon>Sphingobacteriaceae</taxon>
        <taxon>Pararcticibacter</taxon>
    </lineage>
</organism>
<keyword evidence="1" id="KW-0805">Transcription regulation</keyword>
<reference evidence="5 6" key="1">
    <citation type="submission" date="2018-04" db="EMBL/GenBank/DDBJ databases">
        <title>Pedobacter chongqingensis sp. nov., isolated from a rottenly hemp rope.</title>
        <authorList>
            <person name="Cai Y."/>
        </authorList>
    </citation>
    <scope>NUCLEOTIDE SEQUENCE [LARGE SCALE GENOMIC DNA]</scope>
    <source>
        <strain evidence="5 6">FJ4-8</strain>
    </source>
</reference>
<name>A0A2U2PLS8_9SPHI</name>
<dbReference type="InterPro" id="IPR009057">
    <property type="entry name" value="Homeodomain-like_sf"/>
</dbReference>
<dbReference type="Proteomes" id="UP000245647">
    <property type="component" value="Unassembled WGS sequence"/>
</dbReference>
<gene>
    <name evidence="5" type="ORF">DDR33_04210</name>
</gene>
<dbReference type="GO" id="GO:0043565">
    <property type="term" value="F:sequence-specific DNA binding"/>
    <property type="evidence" value="ECO:0007669"/>
    <property type="project" value="InterPro"/>
</dbReference>
<dbReference type="EMBL" id="QEAS01000002">
    <property type="protein sequence ID" value="PWG82222.1"/>
    <property type="molecule type" value="Genomic_DNA"/>
</dbReference>
<dbReference type="OrthoDB" id="956952at2"/>
<accession>A0A2U2PLS8</accession>
<protein>
    <submittedName>
        <fullName evidence="5">AraC family transcriptional regulator</fullName>
    </submittedName>
</protein>
<dbReference type="AlphaFoldDB" id="A0A2U2PLS8"/>
<dbReference type="InterPro" id="IPR018060">
    <property type="entry name" value="HTH_AraC"/>
</dbReference>
<dbReference type="RefSeq" id="WP_109414501.1">
    <property type="nucleotide sequence ID" value="NZ_QEAS01000002.1"/>
</dbReference>
<keyword evidence="6" id="KW-1185">Reference proteome</keyword>
<keyword evidence="3" id="KW-0804">Transcription</keyword>
<dbReference type="GO" id="GO:0003700">
    <property type="term" value="F:DNA-binding transcription factor activity"/>
    <property type="evidence" value="ECO:0007669"/>
    <property type="project" value="InterPro"/>
</dbReference>
<evidence type="ECO:0000313" key="5">
    <source>
        <dbReference type="EMBL" id="PWG82222.1"/>
    </source>
</evidence>
<evidence type="ECO:0000256" key="3">
    <source>
        <dbReference type="ARBA" id="ARBA00023163"/>
    </source>
</evidence>
<comment type="caution">
    <text evidence="5">The sequence shown here is derived from an EMBL/GenBank/DDBJ whole genome shotgun (WGS) entry which is preliminary data.</text>
</comment>
<dbReference type="PROSITE" id="PS01124">
    <property type="entry name" value="HTH_ARAC_FAMILY_2"/>
    <property type="match status" value="1"/>
</dbReference>
<dbReference type="SUPFAM" id="SSF46689">
    <property type="entry name" value="Homeodomain-like"/>
    <property type="match status" value="1"/>
</dbReference>
<dbReference type="PANTHER" id="PTHR43280:SF28">
    <property type="entry name" value="HTH-TYPE TRANSCRIPTIONAL ACTIVATOR RHAS"/>
    <property type="match status" value="1"/>
</dbReference>
<evidence type="ECO:0000256" key="1">
    <source>
        <dbReference type="ARBA" id="ARBA00023015"/>
    </source>
</evidence>
<feature type="domain" description="HTH araC/xylS-type" evidence="4">
    <location>
        <begin position="24"/>
        <end position="121"/>
    </location>
</feature>
<proteinExistence type="predicted"/>
<dbReference type="SMART" id="SM00342">
    <property type="entry name" value="HTH_ARAC"/>
    <property type="match status" value="1"/>
</dbReference>
<evidence type="ECO:0000256" key="2">
    <source>
        <dbReference type="ARBA" id="ARBA00023125"/>
    </source>
</evidence>
<sequence>MKVPRKYISRQAEISTAYIEAVNQHMDEFMSGKVEEILHIKDIAGILCLHPVHLSNTVKIYTGHHPCYFFEKRIIAEAKKLLNDPTMSIAAVAMKLSYDSSNFTKFFKAYEGMTPSEYRKNCFPR</sequence>
<dbReference type="Pfam" id="PF12833">
    <property type="entry name" value="HTH_18"/>
    <property type="match status" value="1"/>
</dbReference>
<dbReference type="PANTHER" id="PTHR43280">
    <property type="entry name" value="ARAC-FAMILY TRANSCRIPTIONAL REGULATOR"/>
    <property type="match status" value="1"/>
</dbReference>
<dbReference type="Gene3D" id="1.10.10.60">
    <property type="entry name" value="Homeodomain-like"/>
    <property type="match status" value="1"/>
</dbReference>
<evidence type="ECO:0000313" key="6">
    <source>
        <dbReference type="Proteomes" id="UP000245647"/>
    </source>
</evidence>
<keyword evidence="2" id="KW-0238">DNA-binding</keyword>